<evidence type="ECO:0000313" key="1">
    <source>
        <dbReference type="EMBL" id="MYH60497.1"/>
    </source>
</evidence>
<protein>
    <submittedName>
        <fullName evidence="1">Uncharacterized protein</fullName>
    </submittedName>
</protein>
<proteinExistence type="predicted"/>
<gene>
    <name evidence="1" type="ORF">F4148_01565</name>
</gene>
<comment type="caution">
    <text evidence="1">The sequence shown here is derived from an EMBL/GenBank/DDBJ whole genome shotgun (WGS) entry which is preliminary data.</text>
</comment>
<organism evidence="1">
    <name type="scientific">Caldilineaceae bacterium SB0675_bin_29</name>
    <dbReference type="NCBI Taxonomy" id="2605266"/>
    <lineage>
        <taxon>Bacteria</taxon>
        <taxon>Bacillati</taxon>
        <taxon>Chloroflexota</taxon>
        <taxon>Caldilineae</taxon>
        <taxon>Caldilineales</taxon>
        <taxon>Caldilineaceae</taxon>
    </lineage>
</organism>
<accession>A0A6B1FWP4</accession>
<dbReference type="EMBL" id="VYDA01000056">
    <property type="protein sequence ID" value="MYH60497.1"/>
    <property type="molecule type" value="Genomic_DNA"/>
</dbReference>
<reference evidence="1" key="1">
    <citation type="submission" date="2019-09" db="EMBL/GenBank/DDBJ databases">
        <title>Characterisation of the sponge microbiome using genome-centric metagenomics.</title>
        <authorList>
            <person name="Engelberts J.P."/>
            <person name="Robbins S.J."/>
            <person name="De Goeij J.M."/>
            <person name="Aranda M."/>
            <person name="Bell S.C."/>
            <person name="Webster N.S."/>
        </authorList>
    </citation>
    <scope>NUCLEOTIDE SEQUENCE</scope>
    <source>
        <strain evidence="1">SB0675_bin_29</strain>
    </source>
</reference>
<name>A0A6B1FWP4_9CHLR</name>
<sequence>MTEVNEPFVVSDHQLTDALEKIRGIRESSSALAFLIGAGCSKCAGLPLTNELTDEVLVDEKIDFSSKEILLTVREEFAIGKGANIEDYLSEIVDMLAITERRAERGVEESTVVAGNASYTADQLRNAIVQIKQAIARAIDKKVSIDTHRKFVTSVHQPLRVGRQGISQPVDYLVLNYDTIIEDSLAAARIHYTDGLRGGATAWWDTEAFNAEDVSARVFKLHGSINWYRFPGDPSPRRIGTSIKLENQANMPLLIWPSSTKYQEAQLDPFAHLLDRARRALRPSSGSQRLLVICGYSFGDKHINFEIDRALRESNRNLTIAAFTHEDEPLGLLQDWRNDIQVRDQVLVFSNRGFFHGDKVQNSEKDLPWWKFEILTSILNGEV</sequence>
<dbReference type="Pfam" id="PF13289">
    <property type="entry name" value="SIR2_2"/>
    <property type="match status" value="1"/>
</dbReference>
<dbReference type="AlphaFoldDB" id="A0A6B1FWP4"/>